<proteinExistence type="predicted"/>
<feature type="domain" description="F-box" evidence="1">
    <location>
        <begin position="31"/>
        <end position="78"/>
    </location>
</feature>
<organism evidence="2 3">
    <name type="scientific">Perilla frutescens var. hirtella</name>
    <name type="common">Perilla citriodora</name>
    <name type="synonym">Perilla setoyensis</name>
    <dbReference type="NCBI Taxonomy" id="608512"/>
    <lineage>
        <taxon>Eukaryota</taxon>
        <taxon>Viridiplantae</taxon>
        <taxon>Streptophyta</taxon>
        <taxon>Embryophyta</taxon>
        <taxon>Tracheophyta</taxon>
        <taxon>Spermatophyta</taxon>
        <taxon>Magnoliopsida</taxon>
        <taxon>eudicotyledons</taxon>
        <taxon>Gunneridae</taxon>
        <taxon>Pentapetalae</taxon>
        <taxon>asterids</taxon>
        <taxon>lamiids</taxon>
        <taxon>Lamiales</taxon>
        <taxon>Lamiaceae</taxon>
        <taxon>Nepetoideae</taxon>
        <taxon>Elsholtzieae</taxon>
        <taxon>Perilla</taxon>
    </lineage>
</organism>
<evidence type="ECO:0000313" key="3">
    <source>
        <dbReference type="Proteomes" id="UP001190926"/>
    </source>
</evidence>
<name>A0AAD4PCJ5_PERFH</name>
<dbReference type="InterPro" id="IPR036047">
    <property type="entry name" value="F-box-like_dom_sf"/>
</dbReference>
<protein>
    <recommendedName>
        <fullName evidence="1">F-box domain-containing protein</fullName>
    </recommendedName>
</protein>
<dbReference type="PANTHER" id="PTHR31672:SF11">
    <property type="entry name" value="F-BOX PROTEIN CPR1-LIKE ISOFORM X2"/>
    <property type="match status" value="1"/>
</dbReference>
<reference evidence="2 3" key="1">
    <citation type="journal article" date="2021" name="Nat. Commun.">
        <title>Incipient diploidization of the medicinal plant Perilla within 10,000 years.</title>
        <authorList>
            <person name="Zhang Y."/>
            <person name="Shen Q."/>
            <person name="Leng L."/>
            <person name="Zhang D."/>
            <person name="Chen S."/>
            <person name="Shi Y."/>
            <person name="Ning Z."/>
            <person name="Chen S."/>
        </authorList>
    </citation>
    <scope>NUCLEOTIDE SEQUENCE [LARGE SCALE GENOMIC DNA]</scope>
    <source>
        <strain evidence="3">cv. PC099</strain>
    </source>
</reference>
<sequence>MQRMVGEKRLYLKSRTRPYSFRRCKSKRVRSTNIESLPDDVLFHVLACLPADYLYDIARLVCRRWYHIIHSHAFVSTQIQRSTSYGLLLSCYSLFESGHPVFVNATQCGRIETSVLSYKCRMSILCSCEGLGLEFQLDFNCSRVPHIINPATKQVFKLPSFPSRPGIRINYYLGCGFAYAAASMEYKVVLPLTEGDRRLEKIASVAILTAGVDTSWRHIPVESLSPDGRGLLSNYPLITEGFIHWVGDMSNRVVTLDVETEVLTMSEVPLPPPQPESFSHDTRDSNYFLSTGRFLTLVVANRGLRWQFWGMEPGTGEWRKVLPDVKLKRCRFKHVGSKEEKKLFAREDDGCLEPVGWVKYPEVLALRFSEDSGGRTCIFYNLDTREINSTVLPSPCAAHRASPHKNNLMWLS</sequence>
<evidence type="ECO:0000259" key="1">
    <source>
        <dbReference type="PROSITE" id="PS50181"/>
    </source>
</evidence>
<dbReference type="Pfam" id="PF12937">
    <property type="entry name" value="F-box-like"/>
    <property type="match status" value="1"/>
</dbReference>
<dbReference type="SMART" id="SM00256">
    <property type="entry name" value="FBOX"/>
    <property type="match status" value="1"/>
</dbReference>
<dbReference type="AlphaFoldDB" id="A0AAD4PCJ5"/>
<gene>
    <name evidence="2" type="ORF">C2S53_019411</name>
</gene>
<dbReference type="Proteomes" id="UP001190926">
    <property type="component" value="Unassembled WGS sequence"/>
</dbReference>
<keyword evidence="3" id="KW-1185">Reference proteome</keyword>
<dbReference type="Gene3D" id="1.20.1280.50">
    <property type="match status" value="1"/>
</dbReference>
<dbReference type="InterPro" id="IPR013187">
    <property type="entry name" value="F-box-assoc_dom_typ3"/>
</dbReference>
<dbReference type="SUPFAM" id="SSF81383">
    <property type="entry name" value="F-box domain"/>
    <property type="match status" value="1"/>
</dbReference>
<comment type="caution">
    <text evidence="2">The sequence shown here is derived from an EMBL/GenBank/DDBJ whole genome shotgun (WGS) entry which is preliminary data.</text>
</comment>
<dbReference type="PROSITE" id="PS50181">
    <property type="entry name" value="FBOX"/>
    <property type="match status" value="1"/>
</dbReference>
<accession>A0AAD4PCJ5</accession>
<dbReference type="InterPro" id="IPR050796">
    <property type="entry name" value="SCF_F-box_component"/>
</dbReference>
<dbReference type="InterPro" id="IPR001810">
    <property type="entry name" value="F-box_dom"/>
</dbReference>
<evidence type="ECO:0000313" key="2">
    <source>
        <dbReference type="EMBL" id="KAH6833847.1"/>
    </source>
</evidence>
<dbReference type="PANTHER" id="PTHR31672">
    <property type="entry name" value="BNACNNG10540D PROTEIN"/>
    <property type="match status" value="1"/>
</dbReference>
<dbReference type="EMBL" id="SDAM02000055">
    <property type="protein sequence ID" value="KAH6833847.1"/>
    <property type="molecule type" value="Genomic_DNA"/>
</dbReference>
<dbReference type="Pfam" id="PF08268">
    <property type="entry name" value="FBA_3"/>
    <property type="match status" value="1"/>
</dbReference>